<sequence length="149" mass="17187">MDNASGISFIPPDTLRNIYTPVADIKKYLIKRPNNVEDDYFFVSINTPKKYIVVNDLTTKLGKGSHDVLTPGFSKASDLIKQYDNEEKKSDDNELKYQQSKIPNISIGNCNNININITFKHYQYFIIAILSLDNKNEIIIQVLIKYKFF</sequence>
<evidence type="ECO:0000313" key="1">
    <source>
        <dbReference type="EMBL" id="RIA81569.1"/>
    </source>
</evidence>
<keyword evidence="2" id="KW-1185">Reference proteome</keyword>
<dbReference type="Proteomes" id="UP000265703">
    <property type="component" value="Unassembled WGS sequence"/>
</dbReference>
<protein>
    <submittedName>
        <fullName evidence="1">Uncharacterized protein</fullName>
    </submittedName>
</protein>
<dbReference type="AlphaFoldDB" id="A0A397S9S5"/>
<dbReference type="OrthoDB" id="2435441at2759"/>
<reference evidence="1 2" key="1">
    <citation type="submission" date="2018-06" db="EMBL/GenBank/DDBJ databases">
        <title>Comparative genomics reveals the genomic features of Rhizophagus irregularis, R. cerebriforme, R. diaphanum and Gigaspora rosea, and their symbiotic lifestyle signature.</title>
        <authorList>
            <person name="Morin E."/>
            <person name="San Clemente H."/>
            <person name="Chen E.C.H."/>
            <person name="De La Providencia I."/>
            <person name="Hainaut M."/>
            <person name="Kuo A."/>
            <person name="Kohler A."/>
            <person name="Murat C."/>
            <person name="Tang N."/>
            <person name="Roy S."/>
            <person name="Loubradou J."/>
            <person name="Henrissat B."/>
            <person name="Grigoriev I.V."/>
            <person name="Corradi N."/>
            <person name="Roux C."/>
            <person name="Martin F.M."/>
        </authorList>
    </citation>
    <scope>NUCLEOTIDE SEQUENCE [LARGE SCALE GENOMIC DNA]</scope>
    <source>
        <strain evidence="1 2">DAOM 227022</strain>
    </source>
</reference>
<dbReference type="EMBL" id="QKYT01000776">
    <property type="protein sequence ID" value="RIA81569.1"/>
    <property type="molecule type" value="Genomic_DNA"/>
</dbReference>
<comment type="caution">
    <text evidence="1">The sequence shown here is derived from an EMBL/GenBank/DDBJ whole genome shotgun (WGS) entry which is preliminary data.</text>
</comment>
<proteinExistence type="predicted"/>
<gene>
    <name evidence="1" type="ORF">C1645_836794</name>
</gene>
<accession>A0A397S9S5</accession>
<name>A0A397S9S5_9GLOM</name>
<organism evidence="1 2">
    <name type="scientific">Glomus cerebriforme</name>
    <dbReference type="NCBI Taxonomy" id="658196"/>
    <lineage>
        <taxon>Eukaryota</taxon>
        <taxon>Fungi</taxon>
        <taxon>Fungi incertae sedis</taxon>
        <taxon>Mucoromycota</taxon>
        <taxon>Glomeromycotina</taxon>
        <taxon>Glomeromycetes</taxon>
        <taxon>Glomerales</taxon>
        <taxon>Glomeraceae</taxon>
        <taxon>Glomus</taxon>
    </lineage>
</organism>
<evidence type="ECO:0000313" key="2">
    <source>
        <dbReference type="Proteomes" id="UP000265703"/>
    </source>
</evidence>